<evidence type="ECO:0000313" key="2">
    <source>
        <dbReference type="EMBL" id="BDG02331.1"/>
    </source>
</evidence>
<protein>
    <recommendedName>
        <fullName evidence="4">Secreted protein</fullName>
    </recommendedName>
</protein>
<accession>A0ABM7WS64</accession>
<dbReference type="Proteomes" id="UP001162891">
    <property type="component" value="Chromosome"/>
</dbReference>
<gene>
    <name evidence="2" type="ORF">AMOR_13270</name>
</gene>
<proteinExistence type="predicted"/>
<organism evidence="2 3">
    <name type="scientific">Anaeromyxobacter oryzae</name>
    <dbReference type="NCBI Taxonomy" id="2918170"/>
    <lineage>
        <taxon>Bacteria</taxon>
        <taxon>Pseudomonadati</taxon>
        <taxon>Myxococcota</taxon>
        <taxon>Myxococcia</taxon>
        <taxon>Myxococcales</taxon>
        <taxon>Cystobacterineae</taxon>
        <taxon>Anaeromyxobacteraceae</taxon>
        <taxon>Anaeromyxobacter</taxon>
    </lineage>
</organism>
<reference evidence="3" key="1">
    <citation type="journal article" date="2022" name="Int. J. Syst. Evol. Microbiol.">
        <title>Anaeromyxobacter oryzae sp. nov., Anaeromyxobacter diazotrophicus sp. nov. and Anaeromyxobacter paludicola sp. nov., isolated from paddy soils.</title>
        <authorList>
            <person name="Itoh H."/>
            <person name="Xu Z."/>
            <person name="Mise K."/>
            <person name="Masuda Y."/>
            <person name="Ushijima N."/>
            <person name="Hayakawa C."/>
            <person name="Shiratori Y."/>
            <person name="Senoo K."/>
        </authorList>
    </citation>
    <scope>NUCLEOTIDE SEQUENCE [LARGE SCALE GENOMIC DNA]</scope>
    <source>
        <strain evidence="3">Red232</strain>
    </source>
</reference>
<evidence type="ECO:0000313" key="3">
    <source>
        <dbReference type="Proteomes" id="UP001162891"/>
    </source>
</evidence>
<sequence length="77" mass="8443">MSSRPRRLVRFLWPAVAAALIALWPHLALAGHTGHRVRHGGAWPQRSTGHGSRDVARRHAGGFRSPAPARSAHSRSR</sequence>
<dbReference type="EMBL" id="AP025591">
    <property type="protein sequence ID" value="BDG02331.1"/>
    <property type="molecule type" value="Genomic_DNA"/>
</dbReference>
<evidence type="ECO:0008006" key="4">
    <source>
        <dbReference type="Google" id="ProtNLM"/>
    </source>
</evidence>
<evidence type="ECO:0000256" key="1">
    <source>
        <dbReference type="SAM" id="MobiDB-lite"/>
    </source>
</evidence>
<keyword evidence="3" id="KW-1185">Reference proteome</keyword>
<name>A0ABM7WS64_9BACT</name>
<feature type="region of interest" description="Disordered" evidence="1">
    <location>
        <begin position="34"/>
        <end position="77"/>
    </location>
</feature>